<dbReference type="STRING" id="446469.Sked_05040"/>
<organism evidence="4 5">
    <name type="scientific">Sanguibacter keddieii (strain ATCC 51767 / DSM 10542 / NCFB 3025 / ST-74)</name>
    <dbReference type="NCBI Taxonomy" id="446469"/>
    <lineage>
        <taxon>Bacteria</taxon>
        <taxon>Bacillati</taxon>
        <taxon>Actinomycetota</taxon>
        <taxon>Actinomycetes</taxon>
        <taxon>Micrococcales</taxon>
        <taxon>Sanguibacteraceae</taxon>
        <taxon>Sanguibacter</taxon>
    </lineage>
</organism>
<dbReference type="Proteomes" id="UP000000322">
    <property type="component" value="Chromosome"/>
</dbReference>
<dbReference type="KEGG" id="ske:Sked_05040"/>
<sequence>MSADWSESGQTQTPAPTPTPTQRFFAWTRRLGIVRPAGGRVLGGVAAALAQKVGIGAGWMRLILVGLVLFVGLSLWFYAIAWALLPDERTGTIPLERWIS</sequence>
<dbReference type="RefSeq" id="WP_012865534.1">
    <property type="nucleotide sequence ID" value="NC_013521.1"/>
</dbReference>
<feature type="transmembrane region" description="Helical" evidence="2">
    <location>
        <begin position="62"/>
        <end position="85"/>
    </location>
</feature>
<accession>D1BKI8</accession>
<evidence type="ECO:0000256" key="2">
    <source>
        <dbReference type="SAM" id="Phobius"/>
    </source>
</evidence>
<keyword evidence="2" id="KW-1133">Transmembrane helix</keyword>
<evidence type="ECO:0000313" key="5">
    <source>
        <dbReference type="Proteomes" id="UP000000322"/>
    </source>
</evidence>
<evidence type="ECO:0000256" key="1">
    <source>
        <dbReference type="SAM" id="MobiDB-lite"/>
    </source>
</evidence>
<dbReference type="HOGENOM" id="CLU_2304045_0_0_11"/>
<feature type="region of interest" description="Disordered" evidence="1">
    <location>
        <begin position="1"/>
        <end position="21"/>
    </location>
</feature>
<keyword evidence="5" id="KW-1185">Reference proteome</keyword>
<gene>
    <name evidence="4" type="ordered locus">Sked_05040</name>
</gene>
<dbReference type="eggNOG" id="COG1983">
    <property type="taxonomic scope" value="Bacteria"/>
</dbReference>
<protein>
    <submittedName>
        <fullName evidence="4">PspC domain-containing protein</fullName>
    </submittedName>
</protein>
<feature type="domain" description="Phage shock protein PspC N-terminal" evidence="3">
    <location>
        <begin position="33"/>
        <end position="88"/>
    </location>
</feature>
<proteinExistence type="predicted"/>
<evidence type="ECO:0000259" key="3">
    <source>
        <dbReference type="Pfam" id="PF04024"/>
    </source>
</evidence>
<dbReference type="AlphaFoldDB" id="D1BKI8"/>
<keyword evidence="2" id="KW-0472">Membrane</keyword>
<dbReference type="Pfam" id="PF04024">
    <property type="entry name" value="PspC"/>
    <property type="match status" value="1"/>
</dbReference>
<keyword evidence="2" id="KW-0812">Transmembrane</keyword>
<reference evidence="4 5" key="1">
    <citation type="journal article" date="2009" name="Stand. Genomic Sci.">
        <title>Complete genome sequence of Sanguibacter keddieii type strain (ST-74).</title>
        <authorList>
            <person name="Ivanova N."/>
            <person name="Sikorski J."/>
            <person name="Sims D."/>
            <person name="Brettin T."/>
            <person name="Detter J.C."/>
            <person name="Han C."/>
            <person name="Lapidus A."/>
            <person name="Copeland A."/>
            <person name="Glavina Del Rio T."/>
            <person name="Nolan M."/>
            <person name="Chen F."/>
            <person name="Lucas S."/>
            <person name="Tice H."/>
            <person name="Cheng J.F."/>
            <person name="Bruce D."/>
            <person name="Goodwin L."/>
            <person name="Pitluck S."/>
            <person name="Pati A."/>
            <person name="Mavromatis K."/>
            <person name="Chen A."/>
            <person name="Palaniappan K."/>
            <person name="D'haeseleer P."/>
            <person name="Chain P."/>
            <person name="Bristow J."/>
            <person name="Eisen J.A."/>
            <person name="Markowitz V."/>
            <person name="Hugenholtz P."/>
            <person name="Goker M."/>
            <person name="Pukall R."/>
            <person name="Klenk H.P."/>
            <person name="Kyrpides N.C."/>
        </authorList>
    </citation>
    <scope>NUCLEOTIDE SEQUENCE [LARGE SCALE GENOMIC DNA]</scope>
    <source>
        <strain evidence="5">ATCC 51767 / DSM 10542 / NCFB 3025 / ST-74</strain>
    </source>
</reference>
<dbReference type="EMBL" id="CP001819">
    <property type="protein sequence ID" value="ACZ20465.1"/>
    <property type="molecule type" value="Genomic_DNA"/>
</dbReference>
<evidence type="ECO:0000313" key="4">
    <source>
        <dbReference type="EMBL" id="ACZ20465.1"/>
    </source>
</evidence>
<name>D1BKI8_SANKS</name>
<dbReference type="InterPro" id="IPR007168">
    <property type="entry name" value="Phageshock_PspC_N"/>
</dbReference>